<keyword evidence="5 6" id="KW-0067">ATP-binding</keyword>
<evidence type="ECO:0000313" key="10">
    <source>
        <dbReference type="EMBL" id="KAF1987208.1"/>
    </source>
</evidence>
<name>A0A6G1H2L3_9PEZI</name>
<keyword evidence="11" id="KW-1185">Reference proteome</keyword>
<dbReference type="UniPathway" id="UPA00109">
    <property type="reaction ID" value="UER00180"/>
</dbReference>
<proteinExistence type="inferred from homology"/>
<keyword evidence="4 6" id="KW-0418">Kinase</keyword>
<evidence type="ECO:0000256" key="7">
    <source>
        <dbReference type="SAM" id="SignalP"/>
    </source>
</evidence>
<evidence type="ECO:0000256" key="1">
    <source>
        <dbReference type="ARBA" id="ARBA00009225"/>
    </source>
</evidence>
<evidence type="ECO:0000256" key="6">
    <source>
        <dbReference type="RuleBase" id="RU362007"/>
    </source>
</evidence>
<keyword evidence="7" id="KW-0732">Signal</keyword>
<feature type="domain" description="Hexokinase C-terminal" evidence="9">
    <location>
        <begin position="259"/>
        <end position="509"/>
    </location>
</feature>
<dbReference type="PANTHER" id="PTHR19443:SF24">
    <property type="entry name" value="PHOSPHOTRANSFERASE"/>
    <property type="match status" value="1"/>
</dbReference>
<protein>
    <recommendedName>
        <fullName evidence="6">Phosphotransferase</fullName>
        <ecNumber evidence="6">2.7.1.-</ecNumber>
    </recommendedName>
</protein>
<gene>
    <name evidence="10" type="ORF">K402DRAFT_54102</name>
</gene>
<dbReference type="InterPro" id="IPR022673">
    <property type="entry name" value="Hexokinase_C"/>
</dbReference>
<evidence type="ECO:0000256" key="4">
    <source>
        <dbReference type="ARBA" id="ARBA00022777"/>
    </source>
</evidence>
<dbReference type="SUPFAM" id="SSF53067">
    <property type="entry name" value="Actin-like ATPase domain"/>
    <property type="match status" value="2"/>
</dbReference>
<dbReference type="GO" id="GO:0005739">
    <property type="term" value="C:mitochondrion"/>
    <property type="evidence" value="ECO:0007669"/>
    <property type="project" value="TreeGrafter"/>
</dbReference>
<evidence type="ECO:0000313" key="11">
    <source>
        <dbReference type="Proteomes" id="UP000800041"/>
    </source>
</evidence>
<dbReference type="Gene3D" id="3.40.367.20">
    <property type="match status" value="1"/>
</dbReference>
<dbReference type="PRINTS" id="PR00475">
    <property type="entry name" value="HEXOKINASE"/>
</dbReference>
<dbReference type="InterPro" id="IPR022672">
    <property type="entry name" value="Hexokinase_N"/>
</dbReference>
<dbReference type="GO" id="GO:0005829">
    <property type="term" value="C:cytosol"/>
    <property type="evidence" value="ECO:0007669"/>
    <property type="project" value="TreeGrafter"/>
</dbReference>
<dbReference type="PROSITE" id="PS51748">
    <property type="entry name" value="HEXOKINASE_2"/>
    <property type="match status" value="1"/>
</dbReference>
<accession>A0A6G1H2L3</accession>
<keyword evidence="2 6" id="KW-0808">Transferase</keyword>
<dbReference type="PANTHER" id="PTHR19443">
    <property type="entry name" value="HEXOKINASE"/>
    <property type="match status" value="1"/>
</dbReference>
<sequence>MLDVWRGIAAALDSFAMLPSLVQAIAPSLPSPKLHDVAPPQEQRDRMDEYIREVRRLFTAPLQTTNLLSYSGKLQEQFKVKLQASDICMLPSYNHTLPTGHERGTFLALDVGGSTFRVALVRLCGKDSGDMSMRIVKMCTFKINKKIRDLEGHAFFEWMAERVEEVLSDPEIRELAEEETLSMGLAWSFPIEQTSIRSGNLLDMGKGFRAMQGLKGQDLGDLIMKACRAKNLNVRMDAMVNDSSATLLSKAYRDSSTGLALILGTGTNCAVHLPVSALSHAKFGVRPQSWHEKAKHVVVNTEFSMFGKNILPTTRWDDYLNTMHTHPDFQPFEHLISGRYLGEIVRLILLEAIQTAQLFGGDVPEAFLEPYSLETGTIAVFESDDTPTLSKALASLQASHPLTKQPSTLELHYIRQVCQFVSHRAAAYLAAGLHALWSLRATAEGLDLSDAGHLTVSCNGSVIEKYPSFRGLCQSYLDELTVMSGAEKHSVVLEMSDESAIYGAAVAACCLDET</sequence>
<dbReference type="GO" id="GO:0006013">
    <property type="term" value="P:mannose metabolic process"/>
    <property type="evidence" value="ECO:0007669"/>
    <property type="project" value="TreeGrafter"/>
</dbReference>
<dbReference type="Pfam" id="PF03727">
    <property type="entry name" value="Hexokinase_2"/>
    <property type="match status" value="1"/>
</dbReference>
<dbReference type="GO" id="GO:0019158">
    <property type="term" value="F:mannokinase activity"/>
    <property type="evidence" value="ECO:0007669"/>
    <property type="project" value="TreeGrafter"/>
</dbReference>
<dbReference type="Gene3D" id="3.30.420.40">
    <property type="match status" value="1"/>
</dbReference>
<dbReference type="EMBL" id="ML977153">
    <property type="protein sequence ID" value="KAF1987208.1"/>
    <property type="molecule type" value="Genomic_DNA"/>
</dbReference>
<dbReference type="GO" id="GO:0004340">
    <property type="term" value="F:glucokinase activity"/>
    <property type="evidence" value="ECO:0007669"/>
    <property type="project" value="TreeGrafter"/>
</dbReference>
<feature type="signal peptide" evidence="7">
    <location>
        <begin position="1"/>
        <end position="24"/>
    </location>
</feature>
<evidence type="ECO:0000256" key="2">
    <source>
        <dbReference type="ARBA" id="ARBA00022679"/>
    </source>
</evidence>
<dbReference type="InterPro" id="IPR001312">
    <property type="entry name" value="Hexokinase"/>
</dbReference>
<feature type="domain" description="Hexokinase N-terminal" evidence="8">
    <location>
        <begin position="62"/>
        <end position="252"/>
    </location>
</feature>
<dbReference type="GO" id="GO:0006096">
    <property type="term" value="P:glycolytic process"/>
    <property type="evidence" value="ECO:0007669"/>
    <property type="project" value="UniProtKB-UniPathway"/>
</dbReference>
<dbReference type="OrthoDB" id="419537at2759"/>
<dbReference type="GO" id="GO:0005524">
    <property type="term" value="F:ATP binding"/>
    <property type="evidence" value="ECO:0007669"/>
    <property type="project" value="UniProtKB-UniRule"/>
</dbReference>
<dbReference type="AlphaFoldDB" id="A0A6G1H2L3"/>
<dbReference type="Pfam" id="PF00349">
    <property type="entry name" value="Hexokinase_1"/>
    <property type="match status" value="1"/>
</dbReference>
<evidence type="ECO:0000259" key="8">
    <source>
        <dbReference type="Pfam" id="PF00349"/>
    </source>
</evidence>
<evidence type="ECO:0000256" key="3">
    <source>
        <dbReference type="ARBA" id="ARBA00022741"/>
    </source>
</evidence>
<dbReference type="Proteomes" id="UP000800041">
    <property type="component" value="Unassembled WGS sequence"/>
</dbReference>
<feature type="chain" id="PRO_5026307074" description="Phosphotransferase" evidence="7">
    <location>
        <begin position="25"/>
        <end position="514"/>
    </location>
</feature>
<keyword evidence="3 6" id="KW-0547">Nucleotide-binding</keyword>
<keyword evidence="6" id="KW-0324">Glycolysis</keyword>
<dbReference type="GO" id="GO:0001678">
    <property type="term" value="P:intracellular glucose homeostasis"/>
    <property type="evidence" value="ECO:0007669"/>
    <property type="project" value="InterPro"/>
</dbReference>
<reference evidence="10" key="1">
    <citation type="journal article" date="2020" name="Stud. Mycol.">
        <title>101 Dothideomycetes genomes: a test case for predicting lifestyles and emergence of pathogens.</title>
        <authorList>
            <person name="Haridas S."/>
            <person name="Albert R."/>
            <person name="Binder M."/>
            <person name="Bloem J."/>
            <person name="Labutti K."/>
            <person name="Salamov A."/>
            <person name="Andreopoulos B."/>
            <person name="Baker S."/>
            <person name="Barry K."/>
            <person name="Bills G."/>
            <person name="Bluhm B."/>
            <person name="Cannon C."/>
            <person name="Castanera R."/>
            <person name="Culley D."/>
            <person name="Daum C."/>
            <person name="Ezra D."/>
            <person name="Gonzalez J."/>
            <person name="Henrissat B."/>
            <person name="Kuo A."/>
            <person name="Liang C."/>
            <person name="Lipzen A."/>
            <person name="Lutzoni F."/>
            <person name="Magnuson J."/>
            <person name="Mondo S."/>
            <person name="Nolan M."/>
            <person name="Ohm R."/>
            <person name="Pangilinan J."/>
            <person name="Park H.-J."/>
            <person name="Ramirez L."/>
            <person name="Alfaro M."/>
            <person name="Sun H."/>
            <person name="Tritt A."/>
            <person name="Yoshinaga Y."/>
            <person name="Zwiers L.-H."/>
            <person name="Turgeon B."/>
            <person name="Goodwin S."/>
            <person name="Spatafora J."/>
            <person name="Crous P."/>
            <person name="Grigoriev I."/>
        </authorList>
    </citation>
    <scope>NUCLEOTIDE SEQUENCE</scope>
    <source>
        <strain evidence="10">CBS 113979</strain>
    </source>
</reference>
<evidence type="ECO:0000256" key="5">
    <source>
        <dbReference type="ARBA" id="ARBA00022840"/>
    </source>
</evidence>
<dbReference type="GO" id="GO:0008865">
    <property type="term" value="F:fructokinase activity"/>
    <property type="evidence" value="ECO:0007669"/>
    <property type="project" value="TreeGrafter"/>
</dbReference>
<evidence type="ECO:0000259" key="9">
    <source>
        <dbReference type="Pfam" id="PF03727"/>
    </source>
</evidence>
<dbReference type="GO" id="GO:0005536">
    <property type="term" value="F:D-glucose binding"/>
    <property type="evidence" value="ECO:0007669"/>
    <property type="project" value="InterPro"/>
</dbReference>
<dbReference type="InterPro" id="IPR043129">
    <property type="entry name" value="ATPase_NBD"/>
</dbReference>
<organism evidence="10 11">
    <name type="scientific">Aulographum hederae CBS 113979</name>
    <dbReference type="NCBI Taxonomy" id="1176131"/>
    <lineage>
        <taxon>Eukaryota</taxon>
        <taxon>Fungi</taxon>
        <taxon>Dikarya</taxon>
        <taxon>Ascomycota</taxon>
        <taxon>Pezizomycotina</taxon>
        <taxon>Dothideomycetes</taxon>
        <taxon>Pleosporomycetidae</taxon>
        <taxon>Aulographales</taxon>
        <taxon>Aulographaceae</taxon>
    </lineage>
</organism>
<dbReference type="GO" id="GO:0006006">
    <property type="term" value="P:glucose metabolic process"/>
    <property type="evidence" value="ECO:0007669"/>
    <property type="project" value="TreeGrafter"/>
</dbReference>
<dbReference type="EC" id="2.7.1.-" evidence="6"/>
<comment type="similarity">
    <text evidence="1 6">Belongs to the hexokinase family.</text>
</comment>